<keyword evidence="3 6" id="KW-0808">Transferase</keyword>
<dbReference type="PANTHER" id="PTHR47786:SF2">
    <property type="entry name" value="GLYCOSYL HYDROLASE FAMILY 13 CATALYTIC DOMAIN-CONTAINING PROTEIN"/>
    <property type="match status" value="1"/>
</dbReference>
<dbReference type="InterPro" id="IPR006047">
    <property type="entry name" value="GH13_cat_dom"/>
</dbReference>
<organism evidence="9 10">
    <name type="scientific">Candidatus Contendobacter odensis Run_B_J11</name>
    <dbReference type="NCBI Taxonomy" id="1400861"/>
    <lineage>
        <taxon>Bacteria</taxon>
        <taxon>Pseudomonadati</taxon>
        <taxon>Pseudomonadota</taxon>
        <taxon>Gammaproteobacteria</taxon>
        <taxon>Candidatus Competibacteraceae</taxon>
        <taxon>Candidatus Contendibacter</taxon>
    </lineage>
</organism>
<evidence type="ECO:0000256" key="3">
    <source>
        <dbReference type="ARBA" id="ARBA00022679"/>
    </source>
</evidence>
<dbReference type="InterPro" id="IPR013783">
    <property type="entry name" value="Ig-like_fold"/>
</dbReference>
<dbReference type="GO" id="GO:0004553">
    <property type="term" value="F:hydrolase activity, hydrolyzing O-glycosyl compounds"/>
    <property type="evidence" value="ECO:0007669"/>
    <property type="project" value="InterPro"/>
</dbReference>
<dbReference type="EMBL" id="CBTK010000262">
    <property type="protein sequence ID" value="CDH46502.1"/>
    <property type="molecule type" value="Genomic_DNA"/>
</dbReference>
<feature type="binding site" evidence="6">
    <location>
        <position position="442"/>
    </location>
    <ligand>
        <name>alpha-maltose 1-phosphate</name>
        <dbReference type="ChEBI" id="CHEBI:63576"/>
    </ligand>
</feature>
<feature type="compositionally biased region" description="Polar residues" evidence="7">
    <location>
        <begin position="49"/>
        <end position="58"/>
    </location>
</feature>
<dbReference type="Proteomes" id="UP000019184">
    <property type="component" value="Unassembled WGS sequence"/>
</dbReference>
<dbReference type="Gene3D" id="2.60.40.10">
    <property type="entry name" value="Immunoglobulins"/>
    <property type="match status" value="1"/>
</dbReference>
<evidence type="ECO:0000256" key="2">
    <source>
        <dbReference type="ARBA" id="ARBA00022676"/>
    </source>
</evidence>
<evidence type="ECO:0000256" key="7">
    <source>
        <dbReference type="SAM" id="MobiDB-lite"/>
    </source>
</evidence>
<feature type="site" description="Transition state stabilizer" evidence="6">
    <location>
        <position position="528"/>
    </location>
</feature>
<dbReference type="GO" id="GO:0030979">
    <property type="term" value="P:alpha-glucan biosynthetic process"/>
    <property type="evidence" value="ECO:0007669"/>
    <property type="project" value="UniProtKB-UniRule"/>
</dbReference>
<feature type="binding site" evidence="6">
    <location>
        <position position="405"/>
    </location>
    <ligand>
        <name>alpha-maltose 1-phosphate</name>
        <dbReference type="ChEBI" id="CHEBI:63576"/>
    </ligand>
</feature>
<reference evidence="9 10" key="1">
    <citation type="journal article" date="2014" name="ISME J.">
        <title>Candidatus Competibacter-lineage genomes retrieved from metagenomes reveal functional metabolic diversity.</title>
        <authorList>
            <person name="McIlroy S.J."/>
            <person name="Albertsen M."/>
            <person name="Andresen E.K."/>
            <person name="Saunders A.M."/>
            <person name="Kristiansen R."/>
            <person name="Stokholm-Bjerregaard M."/>
            <person name="Nielsen K.L."/>
            <person name="Nielsen P.H."/>
        </authorList>
    </citation>
    <scope>NUCLEOTIDE SEQUENCE [LARGE SCALE GENOMIC DNA]</scope>
    <source>
        <strain evidence="9 10">Run_B_J11</strain>
    </source>
</reference>
<feature type="binding site" evidence="6">
    <location>
        <begin position="583"/>
        <end position="584"/>
    </location>
    <ligand>
        <name>alpha-maltose 1-phosphate</name>
        <dbReference type="ChEBI" id="CHEBI:63576"/>
    </ligand>
</feature>
<dbReference type="Gene3D" id="2.60.40.1180">
    <property type="entry name" value="Golgi alpha-mannosidase II"/>
    <property type="match status" value="1"/>
</dbReference>
<feature type="binding site" evidence="6">
    <location>
        <position position="310"/>
    </location>
    <ligand>
        <name>alpha-maltose 1-phosphate</name>
        <dbReference type="ChEBI" id="CHEBI:63576"/>
    </ligand>
</feature>
<comment type="catalytic activity">
    <reaction evidence="5 6">
        <text>alpha-maltose 1-phosphate + [(1-&gt;4)-alpha-D-glucosyl](n) = [(1-&gt;4)-alpha-D-glucosyl](n+2) + phosphate</text>
        <dbReference type="Rhea" id="RHEA:42692"/>
        <dbReference type="Rhea" id="RHEA-COMP:9584"/>
        <dbReference type="Rhea" id="RHEA-COMP:10183"/>
        <dbReference type="ChEBI" id="CHEBI:15444"/>
        <dbReference type="ChEBI" id="CHEBI:43474"/>
        <dbReference type="ChEBI" id="CHEBI:63576"/>
        <dbReference type="EC" id="2.4.99.16"/>
    </reaction>
</comment>
<comment type="caution">
    <text evidence="9">The sequence shown here is derived from an EMBL/GenBank/DDBJ whole genome shotgun (WGS) entry which is preliminary data.</text>
</comment>
<dbReference type="Gene3D" id="3.20.20.80">
    <property type="entry name" value="Glycosidases"/>
    <property type="match status" value="1"/>
</dbReference>
<accession>A0A7U7J5K6</accession>
<dbReference type="CDD" id="cd11344">
    <property type="entry name" value="AmyAc_GlgE_like"/>
    <property type="match status" value="1"/>
</dbReference>
<dbReference type="HAMAP" id="MF_02124">
    <property type="entry name" value="GlgE"/>
    <property type="match status" value="1"/>
</dbReference>
<dbReference type="InterPro" id="IPR021828">
    <property type="entry name" value="GlgE_dom_N/S"/>
</dbReference>
<dbReference type="RefSeq" id="WP_081756447.1">
    <property type="nucleotide sequence ID" value="NZ_CBTK010000262.1"/>
</dbReference>
<keyword evidence="2 6" id="KW-0328">Glycosyltransferase</keyword>
<evidence type="ECO:0000313" key="10">
    <source>
        <dbReference type="Proteomes" id="UP000019184"/>
    </source>
</evidence>
<feature type="active site" description="Nucleophile" evidence="6">
    <location>
        <position position="441"/>
    </location>
</feature>
<evidence type="ECO:0000256" key="1">
    <source>
        <dbReference type="ARBA" id="ARBA00011738"/>
    </source>
</evidence>
<dbReference type="Pfam" id="PF11896">
    <property type="entry name" value="GlgE_dom_N_S"/>
    <property type="match status" value="1"/>
</dbReference>
<dbReference type="SUPFAM" id="SSF51445">
    <property type="entry name" value="(Trans)glycosidases"/>
    <property type="match status" value="1"/>
</dbReference>
<feature type="domain" description="Glycosyl hydrolase family 13 catalytic" evidence="8">
    <location>
        <begin position="258"/>
        <end position="613"/>
    </location>
</feature>
<sequence length="727" mass="83209">MPKKPLVNQDRQQKPTVAEFSLADASKAALTPPEPQAAAKEVDAPKAATTQPVTTSQPQLIPAVADGRRRVIIEKVTPEIDGGRFPIKRTVGETVVVEADAFTDGHDALSCILQYRKEGDAAWQETPMRFLVNDRWRGEFPVLELGRYQYTVTAWTDAFKSWHHDLSRWVEAEDIALALRIGADLVTKASRRATDEDAQWLKNRAGELESPQDLPYRRQLGLDPELVRRMERNANRALALSYSQELGVVVDDERARFSTWYELFPRSCSPVPGKHGTFKDCEAWLPRIAAMGFDVLYFPPIHPVGRVNRKGKNNTLTPGPDDVGSPWAIGAAEGGHKDILPELGTLADFRQLVQKAKEQGIEIALDIALQCAPDHPYVQQHPDWFRWRPDGTVQYAENPPKKYQDIYPFNFETDDWRALWDEIKSIFEFWIAQGVRIFRVDNPHTKPFAMWEWLITEVKKITPNALFLAEAFTRPKVMHRLAKLGYTHSYTYYAWRNTKWELIEYLSELTQTQSHEYFRPNFWPNTPDILTEALQFGGRPVFMLRLVMAATLTANYGIYGPAYEMMEHVAVKHGSEEYLDSEKYQIRYRSIEELNGPNSLHDFIALVNRIRQRNPALHADHSLRFHQTDNEQILCYSKTSADPANLILVVVNLDPNYTQAGFTQLDLEELGVDPDQPFQVHDLLTGAHYIWNGPRNYVELNPHRMPAHVFRVHGGLHKESDFDTFSG</sequence>
<feature type="binding site" evidence="6">
    <location>
        <position position="370"/>
    </location>
    <ligand>
        <name>alpha-maltose 1-phosphate</name>
        <dbReference type="ChEBI" id="CHEBI:63576"/>
    </ligand>
</feature>
<evidence type="ECO:0000313" key="9">
    <source>
        <dbReference type="EMBL" id="CDH46502.1"/>
    </source>
</evidence>
<evidence type="ECO:0000259" key="8">
    <source>
        <dbReference type="SMART" id="SM00642"/>
    </source>
</evidence>
<dbReference type="Pfam" id="PF21702">
    <property type="entry name" value="GLGE_C"/>
    <property type="match status" value="1"/>
</dbReference>
<evidence type="ECO:0000256" key="4">
    <source>
        <dbReference type="ARBA" id="ARBA00023277"/>
    </source>
</evidence>
<dbReference type="GO" id="GO:0016758">
    <property type="term" value="F:hexosyltransferase activity"/>
    <property type="evidence" value="ECO:0007669"/>
    <property type="project" value="UniProtKB-UniRule"/>
</dbReference>
<feature type="region of interest" description="Disordered" evidence="7">
    <location>
        <begin position="25"/>
        <end position="58"/>
    </location>
</feature>
<protein>
    <recommendedName>
        <fullName evidence="6">Alpha-1,4-glucan:maltose-1-phosphate maltosyltransferase</fullName>
        <shortName evidence="6">GMPMT</shortName>
        <ecNumber evidence="6">2.4.99.16</ecNumber>
    </recommendedName>
    <alternativeName>
        <fullName evidence="6">(1-&gt;4)-alpha-D-glucan:maltose-1-phosphate alpha-D-maltosyltransferase</fullName>
    </alternativeName>
</protein>
<comment type="function">
    <text evidence="6">Maltosyltransferase that uses maltose 1-phosphate (M1P) as the sugar donor to elongate linear or branched alpha-(1-&gt;4)-glucans. Is involved in a branched alpha-glucan biosynthetic pathway from trehalose, together with TreS, Mak and GlgB.</text>
</comment>
<gene>
    <name evidence="6 9" type="primary">glgE</name>
    <name evidence="9" type="ORF">BN874_470009</name>
</gene>
<dbReference type="InterPro" id="IPR026585">
    <property type="entry name" value="GlgE"/>
</dbReference>
<dbReference type="AlphaFoldDB" id="A0A7U7J5K6"/>
<dbReference type="InterPro" id="IPR049171">
    <property type="entry name" value="GLGE_C"/>
</dbReference>
<comment type="subunit">
    <text evidence="1 6">Homodimer.</text>
</comment>
<dbReference type="PANTHER" id="PTHR47786">
    <property type="entry name" value="ALPHA-1,4-GLUCAN:MALTOSE-1-PHOSPHATE MALTOSYLTRANSFERASE"/>
    <property type="match status" value="1"/>
</dbReference>
<comment type="similarity">
    <text evidence="6">Belongs to the glycosyl hydrolase 13 family. GlgE subfamily.</text>
</comment>
<dbReference type="InterPro" id="IPR017853">
    <property type="entry name" value="GH"/>
</dbReference>
<evidence type="ECO:0000256" key="5">
    <source>
        <dbReference type="ARBA" id="ARBA00048735"/>
    </source>
</evidence>
<feature type="active site" description="Proton donor" evidence="6">
    <location>
        <position position="470"/>
    </location>
</feature>
<dbReference type="InterPro" id="IPR013780">
    <property type="entry name" value="Glyco_hydro_b"/>
</dbReference>
<dbReference type="SMART" id="SM00642">
    <property type="entry name" value="Aamy"/>
    <property type="match status" value="1"/>
</dbReference>
<dbReference type="EC" id="2.4.99.16" evidence="6"/>
<proteinExistence type="inferred from homology"/>
<name>A0A7U7J5K6_9GAMM</name>
<evidence type="ECO:0000256" key="6">
    <source>
        <dbReference type="HAMAP-Rule" id="MF_02124"/>
    </source>
</evidence>
<keyword evidence="4 6" id="KW-0119">Carbohydrate metabolism</keyword>
<dbReference type="OrthoDB" id="9805159at2"/>
<keyword evidence="10" id="KW-1185">Reference proteome</keyword>
<dbReference type="Gene3D" id="1.20.58.80">
    <property type="entry name" value="Phosphotransferase system, lactose/cellobiose-type IIA subunit"/>
    <property type="match status" value="1"/>
</dbReference>